<evidence type="ECO:0000256" key="1">
    <source>
        <dbReference type="ARBA" id="ARBA00023015"/>
    </source>
</evidence>
<dbReference type="PANTHER" id="PTHR43280:SF32">
    <property type="entry name" value="TRANSCRIPTIONAL REGULATORY PROTEIN"/>
    <property type="match status" value="1"/>
</dbReference>
<evidence type="ECO:0000313" key="6">
    <source>
        <dbReference type="Proteomes" id="UP000261088"/>
    </source>
</evidence>
<dbReference type="Pfam" id="PF12833">
    <property type="entry name" value="HTH_18"/>
    <property type="match status" value="1"/>
</dbReference>
<evidence type="ECO:0000259" key="4">
    <source>
        <dbReference type="PROSITE" id="PS01124"/>
    </source>
</evidence>
<dbReference type="PANTHER" id="PTHR43280">
    <property type="entry name" value="ARAC-FAMILY TRANSCRIPTIONAL REGULATOR"/>
    <property type="match status" value="1"/>
</dbReference>
<dbReference type="AlphaFoldDB" id="A0AB37LQC1"/>
<proteinExistence type="predicted"/>
<dbReference type="GO" id="GO:0003700">
    <property type="term" value="F:DNA-binding transcription factor activity"/>
    <property type="evidence" value="ECO:0007669"/>
    <property type="project" value="InterPro"/>
</dbReference>
<keyword evidence="2" id="KW-0238">DNA-binding</keyword>
<dbReference type="Gene3D" id="1.10.10.60">
    <property type="entry name" value="Homeodomain-like"/>
    <property type="match status" value="2"/>
</dbReference>
<keyword evidence="1" id="KW-0805">Transcription regulation</keyword>
<dbReference type="InterPro" id="IPR009057">
    <property type="entry name" value="Homeodomain-like_sf"/>
</dbReference>
<evidence type="ECO:0000256" key="3">
    <source>
        <dbReference type="ARBA" id="ARBA00023163"/>
    </source>
</evidence>
<dbReference type="GO" id="GO:0043565">
    <property type="term" value="F:sequence-specific DNA binding"/>
    <property type="evidence" value="ECO:0007669"/>
    <property type="project" value="InterPro"/>
</dbReference>
<feature type="domain" description="HTH araC/xylS-type" evidence="4">
    <location>
        <begin position="192"/>
        <end position="297"/>
    </location>
</feature>
<dbReference type="SMART" id="SM00342">
    <property type="entry name" value="HTH_ARAC"/>
    <property type="match status" value="1"/>
</dbReference>
<dbReference type="EMBL" id="QSUP01000035">
    <property type="protein sequence ID" value="RGN46283.1"/>
    <property type="molecule type" value="Genomic_DNA"/>
</dbReference>
<dbReference type="PROSITE" id="PS01124">
    <property type="entry name" value="HTH_ARAC_FAMILY_2"/>
    <property type="match status" value="1"/>
</dbReference>
<dbReference type="InterPro" id="IPR018060">
    <property type="entry name" value="HTH_AraC"/>
</dbReference>
<evidence type="ECO:0000313" key="5">
    <source>
        <dbReference type="EMBL" id="RGN46283.1"/>
    </source>
</evidence>
<sequence>MSDIMKIDTVQQYNDYFGVETCHPLVSIIEGSKAKPLRYGRKLYGVYAVLLKDAVCGSLKYGQSIYDYQRGTMLFIAPGQVMGSEDDGQLHQPEGWILTFHPEFLRGTPLAGIMKAYSYFSYNANEALHLSEQERRTVIECMEKIRTELQYPVDKHSKSLITDNIKLLLDYCIRFYDRQFITRENANHDILTRFENLLDDYFASGKAATEGMPSVQQCADALCLSANYFSDLVKKETGMSALKHIQQKMLDVAKERVFNTSKSISEISYELGFPYPQHFSRWFKKMAGCTPNEYRMLNA</sequence>
<evidence type="ECO:0000256" key="2">
    <source>
        <dbReference type="ARBA" id="ARBA00023125"/>
    </source>
</evidence>
<comment type="caution">
    <text evidence="5">The sequence shown here is derived from an EMBL/GenBank/DDBJ whole genome shotgun (WGS) entry which is preliminary data.</text>
</comment>
<dbReference type="InterPro" id="IPR020449">
    <property type="entry name" value="Tscrpt_reg_AraC-type_HTH"/>
</dbReference>
<dbReference type="PRINTS" id="PR00032">
    <property type="entry name" value="HTHARAC"/>
</dbReference>
<dbReference type="Proteomes" id="UP000261088">
    <property type="component" value="Unassembled WGS sequence"/>
</dbReference>
<keyword evidence="3" id="KW-0804">Transcription</keyword>
<name>A0AB37LQC1_9BACT</name>
<gene>
    <name evidence="5" type="ORF">DXB61_17205</name>
</gene>
<accession>A0AB37LQC1</accession>
<dbReference type="SUPFAM" id="SSF46689">
    <property type="entry name" value="Homeodomain-like"/>
    <property type="match status" value="1"/>
</dbReference>
<protein>
    <submittedName>
        <fullName evidence="5">AraC family transcriptional regulator</fullName>
    </submittedName>
</protein>
<organism evidence="5 6">
    <name type="scientific">Parabacteroides merdae</name>
    <dbReference type="NCBI Taxonomy" id="46503"/>
    <lineage>
        <taxon>Bacteria</taxon>
        <taxon>Pseudomonadati</taxon>
        <taxon>Bacteroidota</taxon>
        <taxon>Bacteroidia</taxon>
        <taxon>Bacteroidales</taxon>
        <taxon>Tannerellaceae</taxon>
        <taxon>Parabacteroides</taxon>
    </lineage>
</organism>
<dbReference type="RefSeq" id="WP_122122702.1">
    <property type="nucleotide sequence ID" value="NZ_JBCHGO010000013.1"/>
</dbReference>
<reference evidence="5 6" key="1">
    <citation type="submission" date="2018-08" db="EMBL/GenBank/DDBJ databases">
        <title>A genome reference for cultivated species of the human gut microbiota.</title>
        <authorList>
            <person name="Zou Y."/>
            <person name="Xue W."/>
            <person name="Luo G."/>
        </authorList>
    </citation>
    <scope>NUCLEOTIDE SEQUENCE [LARGE SCALE GENOMIC DNA]</scope>
    <source>
        <strain evidence="5 6">OM05-11AA</strain>
    </source>
</reference>